<organism evidence="2 3">
    <name type="scientific">Alkalidesulfovibrio alkalitolerans DSM 16529</name>
    <dbReference type="NCBI Taxonomy" id="1121439"/>
    <lineage>
        <taxon>Bacteria</taxon>
        <taxon>Pseudomonadati</taxon>
        <taxon>Thermodesulfobacteriota</taxon>
        <taxon>Desulfovibrionia</taxon>
        <taxon>Desulfovibrionales</taxon>
        <taxon>Desulfovibrionaceae</taxon>
        <taxon>Alkalidesulfovibrio</taxon>
    </lineage>
</organism>
<dbReference type="STRING" id="1121439.dsat_2076"/>
<dbReference type="SUPFAM" id="SSF141371">
    <property type="entry name" value="PilZ domain-like"/>
    <property type="match status" value="1"/>
</dbReference>
<dbReference type="OrthoDB" id="5453748at2"/>
<evidence type="ECO:0000313" key="2">
    <source>
        <dbReference type="EMBL" id="EPR35375.1"/>
    </source>
</evidence>
<dbReference type="Pfam" id="PF07238">
    <property type="entry name" value="PilZ"/>
    <property type="match status" value="1"/>
</dbReference>
<gene>
    <name evidence="2" type="ORF">dsat_2076</name>
</gene>
<accession>S7TFL5</accession>
<reference evidence="2 3" key="1">
    <citation type="journal article" date="2013" name="Genome Announc.">
        <title>Draft genome sequences for three mercury-methylating, sulfate-reducing bacteria.</title>
        <authorList>
            <person name="Brown S.D."/>
            <person name="Hurt R.A.Jr."/>
            <person name="Gilmour C.C."/>
            <person name="Elias D.A."/>
        </authorList>
    </citation>
    <scope>NUCLEOTIDE SEQUENCE [LARGE SCALE GENOMIC DNA]</scope>
    <source>
        <strain evidence="2 3">DSM 16529</strain>
    </source>
</reference>
<name>S7TFL5_9BACT</name>
<dbReference type="Proteomes" id="UP000014975">
    <property type="component" value="Unassembled WGS sequence"/>
</dbReference>
<dbReference type="AlphaFoldDB" id="S7TFL5"/>
<keyword evidence="3" id="KW-1185">Reference proteome</keyword>
<proteinExistence type="predicted"/>
<evidence type="ECO:0000259" key="1">
    <source>
        <dbReference type="Pfam" id="PF07238"/>
    </source>
</evidence>
<comment type="caution">
    <text evidence="2">The sequence shown here is derived from an EMBL/GenBank/DDBJ whole genome shotgun (WGS) entry which is preliminary data.</text>
</comment>
<dbReference type="Gene3D" id="2.40.10.220">
    <property type="entry name" value="predicted glycosyltransferase like domains"/>
    <property type="match status" value="1"/>
</dbReference>
<dbReference type="RefSeq" id="WP_020885962.1">
    <property type="nucleotide sequence ID" value="NZ_ATHI01000004.1"/>
</dbReference>
<dbReference type="EMBL" id="ATHI01000004">
    <property type="protein sequence ID" value="EPR35375.1"/>
    <property type="molecule type" value="Genomic_DNA"/>
</dbReference>
<dbReference type="PATRIC" id="fig|1121439.3.peg.460"/>
<evidence type="ECO:0000313" key="3">
    <source>
        <dbReference type="Proteomes" id="UP000014975"/>
    </source>
</evidence>
<protein>
    <submittedName>
        <fullName evidence="2">Type IV pilus assembly PilZ</fullName>
    </submittedName>
</protein>
<feature type="domain" description="PilZ" evidence="1">
    <location>
        <begin position="8"/>
        <end position="112"/>
    </location>
</feature>
<dbReference type="eggNOG" id="ENOG5031J8F">
    <property type="taxonomic scope" value="Bacteria"/>
</dbReference>
<dbReference type="InterPro" id="IPR009875">
    <property type="entry name" value="PilZ_domain"/>
</dbReference>
<dbReference type="GO" id="GO:0035438">
    <property type="term" value="F:cyclic-di-GMP binding"/>
    <property type="evidence" value="ECO:0007669"/>
    <property type="project" value="InterPro"/>
</dbReference>
<sequence length="114" mass="12554">MSSQESQDRRAHPRLYLKAFGFEHSCTLRGDALSPHPARLVDISRGGARCRLEGSAAAYAVGQRLIIDSGLSVRNFRLQGLTCEVRWVNGPELGLCFVPELDVGISELQRMLAT</sequence>